<sequence length="52" mass="5651">MDLISMELCIHLGNYASILNSLPVLDLFYLTLLTCFLGRGALMSSSSPSSIQ</sequence>
<gene>
    <name evidence="2" type="ORF">ABT39_MTgene1106</name>
</gene>
<protein>
    <submittedName>
        <fullName evidence="2">Uncharacterized protein</fullName>
    </submittedName>
</protein>
<evidence type="ECO:0000313" key="2">
    <source>
        <dbReference type="EMBL" id="KUM51259.1"/>
    </source>
</evidence>
<comment type="caution">
    <text evidence="2">The sequence shown here is derived from an EMBL/GenBank/DDBJ whole genome shotgun (WGS) entry which is preliminary data.</text>
</comment>
<keyword evidence="1" id="KW-0472">Membrane</keyword>
<organism evidence="2">
    <name type="scientific">Picea glauca</name>
    <name type="common">White spruce</name>
    <name type="synonym">Pinus glauca</name>
    <dbReference type="NCBI Taxonomy" id="3330"/>
    <lineage>
        <taxon>Eukaryota</taxon>
        <taxon>Viridiplantae</taxon>
        <taxon>Streptophyta</taxon>
        <taxon>Embryophyta</taxon>
        <taxon>Tracheophyta</taxon>
        <taxon>Spermatophyta</taxon>
        <taxon>Pinopsida</taxon>
        <taxon>Pinidae</taxon>
        <taxon>Conifers I</taxon>
        <taxon>Pinales</taxon>
        <taxon>Pinaceae</taxon>
        <taxon>Picea</taxon>
    </lineage>
</organism>
<dbReference type="EMBL" id="LKAM01000001">
    <property type="protein sequence ID" value="KUM51259.1"/>
    <property type="molecule type" value="Genomic_DNA"/>
</dbReference>
<geneLocation type="mitochondrion" evidence="2"/>
<keyword evidence="2" id="KW-0496">Mitochondrion</keyword>
<reference evidence="2" key="1">
    <citation type="journal article" date="2015" name="Genome Biol. Evol.">
        <title>Organellar Genomes of White Spruce (Picea glauca): Assembly and Annotation.</title>
        <authorList>
            <person name="Jackman S.D."/>
            <person name="Warren R.L."/>
            <person name="Gibb E.A."/>
            <person name="Vandervalk B.P."/>
            <person name="Mohamadi H."/>
            <person name="Chu J."/>
            <person name="Raymond A."/>
            <person name="Pleasance S."/>
            <person name="Coope R."/>
            <person name="Wildung M.R."/>
            <person name="Ritland C.E."/>
            <person name="Bousquet J."/>
            <person name="Jones S.J."/>
            <person name="Bohlmann J."/>
            <person name="Birol I."/>
        </authorList>
    </citation>
    <scope>NUCLEOTIDE SEQUENCE [LARGE SCALE GENOMIC DNA]</scope>
    <source>
        <tissue evidence="2">Flushing bud</tissue>
    </source>
</reference>
<keyword evidence="1" id="KW-0812">Transmembrane</keyword>
<name>A0A101M533_PICGL</name>
<dbReference type="AlphaFoldDB" id="A0A101M533"/>
<feature type="transmembrane region" description="Helical" evidence="1">
    <location>
        <begin position="22"/>
        <end position="42"/>
    </location>
</feature>
<keyword evidence="1" id="KW-1133">Transmembrane helix</keyword>
<proteinExistence type="predicted"/>
<accession>A0A101M533</accession>
<evidence type="ECO:0000256" key="1">
    <source>
        <dbReference type="SAM" id="Phobius"/>
    </source>
</evidence>